<evidence type="ECO:0000313" key="1">
    <source>
        <dbReference type="EMBL" id="MDY0883957.1"/>
    </source>
</evidence>
<reference evidence="1 2" key="1">
    <citation type="journal article" date="2016" name="Antonie Van Leeuwenhoek">
        <title>Dongia soli sp. nov., isolated from soil from Dokdo, Korea.</title>
        <authorList>
            <person name="Kim D.U."/>
            <person name="Lee H."/>
            <person name="Kim H."/>
            <person name="Kim S.G."/>
            <person name="Ka J.O."/>
        </authorList>
    </citation>
    <scope>NUCLEOTIDE SEQUENCE [LARGE SCALE GENOMIC DNA]</scope>
    <source>
        <strain evidence="1 2">D78</strain>
    </source>
</reference>
<evidence type="ECO:0000313" key="2">
    <source>
        <dbReference type="Proteomes" id="UP001279642"/>
    </source>
</evidence>
<comment type="caution">
    <text evidence="1">The sequence shown here is derived from an EMBL/GenBank/DDBJ whole genome shotgun (WGS) entry which is preliminary data.</text>
</comment>
<dbReference type="Proteomes" id="UP001279642">
    <property type="component" value="Unassembled WGS sequence"/>
</dbReference>
<accession>A0ABU5EDH3</accession>
<gene>
    <name evidence="1" type="ORF">SMD27_13985</name>
</gene>
<proteinExistence type="predicted"/>
<protein>
    <recommendedName>
        <fullName evidence="3">Lipoprotein</fullName>
    </recommendedName>
</protein>
<evidence type="ECO:0008006" key="3">
    <source>
        <dbReference type="Google" id="ProtNLM"/>
    </source>
</evidence>
<name>A0ABU5EDH3_9PROT</name>
<keyword evidence="2" id="KW-1185">Reference proteome</keyword>
<sequence length="187" mass="20425">MTDCSGTSPSKVLRNLASFGLLAIALTGCASKEKGPPQPCPMVMAPRELAHVTKFGGGGNDLSDISFEAGLDTFSSYCKYSANAEPPYIRTAIKIQFIAARGPKFTGDKASFKYFVAITGPGGEPIKKEVFDSDIDLSGDKVKNITVDEIDPIKVFPKEKENGDFYRIYIGLDLTKEQLEYNKRNPR</sequence>
<dbReference type="EMBL" id="JAXCLW010000003">
    <property type="protein sequence ID" value="MDY0883957.1"/>
    <property type="molecule type" value="Genomic_DNA"/>
</dbReference>
<dbReference type="RefSeq" id="WP_320509019.1">
    <property type="nucleotide sequence ID" value="NZ_JAXCLW010000003.1"/>
</dbReference>
<organism evidence="1 2">
    <name type="scientific">Dongia soli</name>
    <dbReference type="NCBI Taxonomy" id="600628"/>
    <lineage>
        <taxon>Bacteria</taxon>
        <taxon>Pseudomonadati</taxon>
        <taxon>Pseudomonadota</taxon>
        <taxon>Alphaproteobacteria</taxon>
        <taxon>Rhodospirillales</taxon>
        <taxon>Dongiaceae</taxon>
        <taxon>Dongia</taxon>
    </lineage>
</organism>